<feature type="region of interest" description="Disordered" evidence="10">
    <location>
        <begin position="355"/>
        <end position="378"/>
    </location>
</feature>
<dbReference type="PROSITE" id="PS51802">
    <property type="entry name" value="ZF_CCHHC"/>
    <property type="match status" value="3"/>
</dbReference>
<feature type="compositionally biased region" description="Polar residues" evidence="10">
    <location>
        <begin position="1048"/>
        <end position="1071"/>
    </location>
</feature>
<name>A0A9D4ECD6_DREPO</name>
<feature type="compositionally biased region" description="Basic residues" evidence="10">
    <location>
        <begin position="601"/>
        <end position="610"/>
    </location>
</feature>
<feature type="compositionally biased region" description="Polar residues" evidence="10">
    <location>
        <begin position="822"/>
        <end position="840"/>
    </location>
</feature>
<feature type="region of interest" description="Disordered" evidence="10">
    <location>
        <begin position="553"/>
        <end position="639"/>
    </location>
</feature>
<feature type="compositionally biased region" description="Basic residues" evidence="10">
    <location>
        <begin position="132"/>
        <end position="148"/>
    </location>
</feature>
<dbReference type="Pfam" id="PF01530">
    <property type="entry name" value="zf-C2HC"/>
    <property type="match status" value="2"/>
</dbReference>
<gene>
    <name evidence="11" type="ORF">DPMN_176967</name>
</gene>
<evidence type="ECO:0000256" key="5">
    <source>
        <dbReference type="ARBA" id="ARBA00022771"/>
    </source>
</evidence>
<feature type="region of interest" description="Disordered" evidence="10">
    <location>
        <begin position="666"/>
        <end position="692"/>
    </location>
</feature>
<dbReference type="InterPro" id="IPR002515">
    <property type="entry name" value="Znf_C2H2C"/>
</dbReference>
<feature type="compositionally biased region" description="Basic and acidic residues" evidence="10">
    <location>
        <begin position="1002"/>
        <end position="1012"/>
    </location>
</feature>
<evidence type="ECO:0000256" key="10">
    <source>
        <dbReference type="SAM" id="MobiDB-lite"/>
    </source>
</evidence>
<sequence>MSTRKRKASLKVLEEMERLKEMDEIKNAGCTVKGCDSSGHTNGISVRHRTVRNCPLQKRRDMLLEPPPKVSRIDQAPAKQSVEHEIWATKVKEEPKERENYQEMRDIEEDAFVEKLKEEHEFETENTPRESKQKRRGIVKQAQKRKKNLKDTADREAVEADTFAEEVKADIAKVEEESEDNSCEEKALSPEAIQMQIEQVIPIKTEIGESEDGIILQKISQIASSSVASDQAKSSSNTYVDVNNQPKSTTEPLYNFIMTGDDQKPYIIPGSAIIPKLLAKPQITEVVKDVPLPKNAESNESLGAKLGEIPSIFSVEKTIEVRQALEDESDDDDDEGEGADGEYMVLAEWTDGKLQELGSDDAKEDSSKGGSSKISNKVKCPHPDCKGEGHITGLYTHHRSWSGCPKKADLSTDEVARLENRTNQGCPTPGCSGQGHVRRKRSLHRSVSGCPIYAMGKLVGGGGSERGRGKRNKYHMVILPKQDDPSKAILAACTEKQLIKLAAKHMQEEINNKGASKQFRPLVLSKNFNSGPKNNQSFAATTINLVKELKRYNDSKTSKESLPVSGTSEASATSNAESPMMEADSPRVTRPVVRERPNILGKRKGYRPKPRSSSTDSNSSQSSQSSFSSVQSDNSKTDAASVISSLISQPAEFNSLEDQRLLEAIKKRTDKSEREPCFIQRQSGADSDDEDKVMSIPADAVLTIPTPAYFKNKAATQNTSADQDKNVISKVTESNSSDKTDTNTSVSSISVERYVVFKPTDNIPLKMSFPTPKPVFKVPIGAPKPVFKEYETIRVPLTRHTAPKQSLTQQVAYPQMKSILTQSSTHSTNVSLSVTDSDSSAEAKHKSPRSNYARMISALEKSNHAILEQSKEIMWSKSIIEKAKGKPLQKMLKPELEERDELRSIAGQGMHVNAADDNSHSTSNLSKVSSNLQEDIKIYINNEEQSEENGNKAPVIKYVLHKLKNKLLKSNKDKCEEMEGDTEGMAGADDSSKNEDNDEDASDKKEGQEKNEVLITGRSEGEKEVGQVVFRPTSANQHAHQRKLMVPTSASYSRPTNGSQQMDSVLSSTSQAKEERLNDEFVSMMAEDSEALTGCGQLNFEFQEDQSWQVFVKDEEEPCLTSESLITDGTEED</sequence>
<keyword evidence="12" id="KW-1185">Reference proteome</keyword>
<proteinExistence type="inferred from homology"/>
<dbReference type="PANTHER" id="PTHR10816:SF15">
    <property type="entry name" value="MYELIN TRANSCRIPTION FACTOR 1-LIKE PROTEIN"/>
    <property type="match status" value="1"/>
</dbReference>
<keyword evidence="6" id="KW-0862">Zinc</keyword>
<evidence type="ECO:0000256" key="7">
    <source>
        <dbReference type="ARBA" id="ARBA00023015"/>
    </source>
</evidence>
<dbReference type="GO" id="GO:0008270">
    <property type="term" value="F:zinc ion binding"/>
    <property type="evidence" value="ECO:0007669"/>
    <property type="project" value="UniProtKB-KW"/>
</dbReference>
<feature type="compositionally biased region" description="Basic and acidic residues" evidence="10">
    <location>
        <begin position="355"/>
        <end position="367"/>
    </location>
</feature>
<feature type="compositionally biased region" description="Basic and acidic residues" evidence="10">
    <location>
        <begin position="149"/>
        <end position="158"/>
    </location>
</feature>
<feature type="region of interest" description="Disordered" evidence="10">
    <location>
        <begin position="119"/>
        <end position="158"/>
    </location>
</feature>
<evidence type="ECO:0000256" key="6">
    <source>
        <dbReference type="ARBA" id="ARBA00022833"/>
    </source>
</evidence>
<dbReference type="SUPFAM" id="SSF103637">
    <property type="entry name" value="CCHHC domain"/>
    <property type="match status" value="3"/>
</dbReference>
<evidence type="ECO:0000256" key="4">
    <source>
        <dbReference type="ARBA" id="ARBA00022737"/>
    </source>
</evidence>
<keyword evidence="7" id="KW-0805">Transcription regulation</keyword>
<keyword evidence="8" id="KW-0804">Transcription</keyword>
<organism evidence="11 12">
    <name type="scientific">Dreissena polymorpha</name>
    <name type="common">Zebra mussel</name>
    <name type="synonym">Mytilus polymorpha</name>
    <dbReference type="NCBI Taxonomy" id="45954"/>
    <lineage>
        <taxon>Eukaryota</taxon>
        <taxon>Metazoa</taxon>
        <taxon>Spiralia</taxon>
        <taxon>Lophotrochozoa</taxon>
        <taxon>Mollusca</taxon>
        <taxon>Bivalvia</taxon>
        <taxon>Autobranchia</taxon>
        <taxon>Heteroconchia</taxon>
        <taxon>Euheterodonta</taxon>
        <taxon>Imparidentia</taxon>
        <taxon>Neoheterodontei</taxon>
        <taxon>Myida</taxon>
        <taxon>Dreissenoidea</taxon>
        <taxon>Dreissenidae</taxon>
        <taxon>Dreissena</taxon>
    </lineage>
</organism>
<evidence type="ECO:0000313" key="11">
    <source>
        <dbReference type="EMBL" id="KAH3775562.1"/>
    </source>
</evidence>
<dbReference type="EMBL" id="JAIWYP010000009">
    <property type="protein sequence ID" value="KAH3775562.1"/>
    <property type="molecule type" value="Genomic_DNA"/>
</dbReference>
<feature type="compositionally biased region" description="Low complexity" evidence="10">
    <location>
        <begin position="612"/>
        <end position="634"/>
    </location>
</feature>
<dbReference type="AlphaFoldDB" id="A0A9D4ECD6"/>
<feature type="region of interest" description="Disordered" evidence="10">
    <location>
        <begin position="974"/>
        <end position="1077"/>
    </location>
</feature>
<feature type="compositionally biased region" description="Basic and acidic residues" evidence="10">
    <location>
        <begin position="666"/>
        <end position="676"/>
    </location>
</feature>
<keyword evidence="5" id="KW-0863">Zinc-finger</keyword>
<keyword evidence="3" id="KW-0479">Metal-binding</keyword>
<dbReference type="Proteomes" id="UP000828390">
    <property type="component" value="Unassembled WGS sequence"/>
</dbReference>
<dbReference type="GO" id="GO:0000981">
    <property type="term" value="F:DNA-binding transcription factor activity, RNA polymerase II-specific"/>
    <property type="evidence" value="ECO:0007669"/>
    <property type="project" value="TreeGrafter"/>
</dbReference>
<dbReference type="Gene3D" id="4.10.320.30">
    <property type="match status" value="3"/>
</dbReference>
<reference evidence="11" key="1">
    <citation type="journal article" date="2019" name="bioRxiv">
        <title>The Genome of the Zebra Mussel, Dreissena polymorpha: A Resource for Invasive Species Research.</title>
        <authorList>
            <person name="McCartney M.A."/>
            <person name="Auch B."/>
            <person name="Kono T."/>
            <person name="Mallez S."/>
            <person name="Zhang Y."/>
            <person name="Obille A."/>
            <person name="Becker A."/>
            <person name="Abrahante J.E."/>
            <person name="Garbe J."/>
            <person name="Badalamenti J.P."/>
            <person name="Herman A."/>
            <person name="Mangelson H."/>
            <person name="Liachko I."/>
            <person name="Sullivan S."/>
            <person name="Sone E.D."/>
            <person name="Koren S."/>
            <person name="Silverstein K.A.T."/>
            <person name="Beckman K.B."/>
            <person name="Gohl D.M."/>
        </authorList>
    </citation>
    <scope>NUCLEOTIDE SEQUENCE</scope>
    <source>
        <strain evidence="11">Duluth1</strain>
        <tissue evidence="11">Whole animal</tissue>
    </source>
</reference>
<evidence type="ECO:0000256" key="9">
    <source>
        <dbReference type="ARBA" id="ARBA00023242"/>
    </source>
</evidence>
<dbReference type="GO" id="GO:0005634">
    <property type="term" value="C:nucleus"/>
    <property type="evidence" value="ECO:0007669"/>
    <property type="project" value="UniProtKB-SubCell"/>
</dbReference>
<evidence type="ECO:0000313" key="12">
    <source>
        <dbReference type="Proteomes" id="UP000828390"/>
    </source>
</evidence>
<comment type="similarity">
    <text evidence="2">Belongs to the MYT1 family.</text>
</comment>
<evidence type="ECO:0000256" key="3">
    <source>
        <dbReference type="ARBA" id="ARBA00022723"/>
    </source>
</evidence>
<comment type="subcellular location">
    <subcellularLocation>
        <location evidence="1">Nucleus</location>
    </subcellularLocation>
</comment>
<feature type="region of interest" description="Disordered" evidence="10">
    <location>
        <begin position="822"/>
        <end position="850"/>
    </location>
</feature>
<comment type="caution">
    <text evidence="11">The sequence shown here is derived from an EMBL/GenBank/DDBJ whole genome shotgun (WGS) entry which is preliminary data.</text>
</comment>
<keyword evidence="9" id="KW-0539">Nucleus</keyword>
<accession>A0A9D4ECD6</accession>
<reference evidence="11" key="2">
    <citation type="submission" date="2020-11" db="EMBL/GenBank/DDBJ databases">
        <authorList>
            <person name="McCartney M.A."/>
            <person name="Auch B."/>
            <person name="Kono T."/>
            <person name="Mallez S."/>
            <person name="Becker A."/>
            <person name="Gohl D.M."/>
            <person name="Silverstein K.A.T."/>
            <person name="Koren S."/>
            <person name="Bechman K.B."/>
            <person name="Herman A."/>
            <person name="Abrahante J.E."/>
            <person name="Garbe J."/>
        </authorList>
    </citation>
    <scope>NUCLEOTIDE SEQUENCE</scope>
    <source>
        <strain evidence="11">Duluth1</strain>
        <tissue evidence="11">Whole animal</tissue>
    </source>
</reference>
<feature type="compositionally biased region" description="Basic and acidic residues" evidence="10">
    <location>
        <begin position="584"/>
        <end position="597"/>
    </location>
</feature>
<dbReference type="InterPro" id="IPR036060">
    <property type="entry name" value="Znf_C2H2C_sf"/>
</dbReference>
<evidence type="ECO:0000256" key="8">
    <source>
        <dbReference type="ARBA" id="ARBA00023163"/>
    </source>
</evidence>
<keyword evidence="4" id="KW-0677">Repeat</keyword>
<protein>
    <submittedName>
        <fullName evidence="11">Uncharacterized protein</fullName>
    </submittedName>
</protein>
<feature type="region of interest" description="Disordered" evidence="10">
    <location>
        <begin position="715"/>
        <end position="744"/>
    </location>
</feature>
<feature type="compositionally biased region" description="Low complexity" evidence="10">
    <location>
        <begin position="565"/>
        <end position="578"/>
    </location>
</feature>
<dbReference type="GO" id="GO:0000978">
    <property type="term" value="F:RNA polymerase II cis-regulatory region sequence-specific DNA binding"/>
    <property type="evidence" value="ECO:0007669"/>
    <property type="project" value="TreeGrafter"/>
</dbReference>
<evidence type="ECO:0000256" key="1">
    <source>
        <dbReference type="ARBA" id="ARBA00004123"/>
    </source>
</evidence>
<evidence type="ECO:0000256" key="2">
    <source>
        <dbReference type="ARBA" id="ARBA00010194"/>
    </source>
</evidence>
<dbReference type="PANTHER" id="PTHR10816">
    <property type="entry name" value="MYELIN TRANSCRIPTION FACTOR 1-RELATED"/>
    <property type="match status" value="1"/>
</dbReference>
<dbReference type="GO" id="GO:0007399">
    <property type="term" value="P:nervous system development"/>
    <property type="evidence" value="ECO:0007669"/>
    <property type="project" value="UniProtKB-KW"/>
</dbReference>